<evidence type="ECO:0000313" key="3">
    <source>
        <dbReference type="EMBL" id="KAG1812413.1"/>
    </source>
</evidence>
<accession>A0A9P7E6M6</accession>
<dbReference type="GeneID" id="64637239"/>
<organism evidence="3 4">
    <name type="scientific">Suillus subaureus</name>
    <dbReference type="NCBI Taxonomy" id="48587"/>
    <lineage>
        <taxon>Eukaryota</taxon>
        <taxon>Fungi</taxon>
        <taxon>Dikarya</taxon>
        <taxon>Basidiomycota</taxon>
        <taxon>Agaricomycotina</taxon>
        <taxon>Agaricomycetes</taxon>
        <taxon>Agaricomycetidae</taxon>
        <taxon>Boletales</taxon>
        <taxon>Suillineae</taxon>
        <taxon>Suillaceae</taxon>
        <taxon>Suillus</taxon>
    </lineage>
</organism>
<protein>
    <submittedName>
        <fullName evidence="3">Uncharacterized protein</fullName>
    </submittedName>
</protein>
<evidence type="ECO:0000256" key="2">
    <source>
        <dbReference type="SAM" id="Phobius"/>
    </source>
</evidence>
<feature type="transmembrane region" description="Helical" evidence="2">
    <location>
        <begin position="174"/>
        <end position="200"/>
    </location>
</feature>
<keyword evidence="2" id="KW-0812">Transmembrane</keyword>
<comment type="caution">
    <text evidence="3">The sequence shown here is derived from an EMBL/GenBank/DDBJ whole genome shotgun (WGS) entry which is preliminary data.</text>
</comment>
<dbReference type="AlphaFoldDB" id="A0A9P7E6M6"/>
<dbReference type="OrthoDB" id="3362711at2759"/>
<reference evidence="3" key="1">
    <citation type="journal article" date="2020" name="New Phytol.">
        <title>Comparative genomics reveals dynamic genome evolution in host specialist ectomycorrhizal fungi.</title>
        <authorList>
            <person name="Lofgren L.A."/>
            <person name="Nguyen N.H."/>
            <person name="Vilgalys R."/>
            <person name="Ruytinx J."/>
            <person name="Liao H.L."/>
            <person name="Branco S."/>
            <person name="Kuo A."/>
            <person name="LaButti K."/>
            <person name="Lipzen A."/>
            <person name="Andreopoulos W."/>
            <person name="Pangilinan J."/>
            <person name="Riley R."/>
            <person name="Hundley H."/>
            <person name="Na H."/>
            <person name="Barry K."/>
            <person name="Grigoriev I.V."/>
            <person name="Stajich J.E."/>
            <person name="Kennedy P.G."/>
        </authorList>
    </citation>
    <scope>NUCLEOTIDE SEQUENCE</scope>
    <source>
        <strain evidence="3">MN1</strain>
    </source>
</reference>
<evidence type="ECO:0000313" key="4">
    <source>
        <dbReference type="Proteomes" id="UP000807769"/>
    </source>
</evidence>
<gene>
    <name evidence="3" type="ORF">BJ212DRAFT_449308</name>
</gene>
<sequence length="232" mass="24301">MNNSLSQNPRLVTAYFGSPYADGSYEIVAIPAGTQYLGPPLNGANPCQCNSVIYSLTSACGVCQGLTPVTWSSWKTYCTTAFTQLYPTTIPTGTAVPNWAYLDVVTGNIFNVTAAQLDGDLPESIATSPPTTISSAIIVTFTSVHASTTSLSTSLPTSTTSTGSSSPTSKSSDVGAIAGGVVGGIVGVGAIAGLAAWFFIKHRHSRRAPLPTFSQPQMTQLSRFYICFPRRL</sequence>
<dbReference type="EMBL" id="JABBWG010000026">
    <property type="protein sequence ID" value="KAG1812413.1"/>
    <property type="molecule type" value="Genomic_DNA"/>
</dbReference>
<proteinExistence type="predicted"/>
<dbReference type="Proteomes" id="UP000807769">
    <property type="component" value="Unassembled WGS sequence"/>
</dbReference>
<name>A0A9P7E6M6_9AGAM</name>
<feature type="region of interest" description="Disordered" evidence="1">
    <location>
        <begin position="150"/>
        <end position="171"/>
    </location>
</feature>
<keyword evidence="2" id="KW-1133">Transmembrane helix</keyword>
<dbReference type="RefSeq" id="XP_041190558.1">
    <property type="nucleotide sequence ID" value="XM_041343223.1"/>
</dbReference>
<evidence type="ECO:0000256" key="1">
    <source>
        <dbReference type="SAM" id="MobiDB-lite"/>
    </source>
</evidence>
<keyword evidence="4" id="KW-1185">Reference proteome</keyword>
<keyword evidence="2" id="KW-0472">Membrane</keyword>